<evidence type="ECO:0000256" key="9">
    <source>
        <dbReference type="SAM" id="Phobius"/>
    </source>
</evidence>
<proteinExistence type="inferred from homology"/>
<accession>A0A261QVU2</accession>
<keyword evidence="3" id="KW-1003">Cell membrane</keyword>
<dbReference type="InterPro" id="IPR001851">
    <property type="entry name" value="ABC_transp_permease"/>
</dbReference>
<keyword evidence="2" id="KW-0813">Transport</keyword>
<reference evidence="11" key="1">
    <citation type="submission" date="2017-05" db="EMBL/GenBank/DDBJ databases">
        <title>Complete and WGS of Bordetella genogroups.</title>
        <authorList>
            <person name="Spilker T."/>
            <person name="Lipuma J."/>
        </authorList>
    </citation>
    <scope>NUCLEOTIDE SEQUENCE [LARGE SCALE GENOMIC DNA]</scope>
    <source>
        <strain evidence="11">AU18089</strain>
    </source>
</reference>
<keyword evidence="6 9" id="KW-1133">Transmembrane helix</keyword>
<evidence type="ECO:0000256" key="3">
    <source>
        <dbReference type="ARBA" id="ARBA00022475"/>
    </source>
</evidence>
<feature type="transmembrane region" description="Helical" evidence="9">
    <location>
        <begin position="261"/>
        <end position="282"/>
    </location>
</feature>
<evidence type="ECO:0000256" key="4">
    <source>
        <dbReference type="ARBA" id="ARBA00022692"/>
    </source>
</evidence>
<evidence type="ECO:0000256" key="6">
    <source>
        <dbReference type="ARBA" id="ARBA00022989"/>
    </source>
</evidence>
<dbReference type="GO" id="GO:0006865">
    <property type="term" value="P:amino acid transport"/>
    <property type="evidence" value="ECO:0007669"/>
    <property type="project" value="UniProtKB-KW"/>
</dbReference>
<keyword evidence="7 9" id="KW-0472">Membrane</keyword>
<comment type="similarity">
    <text evidence="8">Belongs to the binding-protein-dependent transport system permease family. LivHM subfamily.</text>
</comment>
<evidence type="ECO:0000256" key="2">
    <source>
        <dbReference type="ARBA" id="ARBA00022448"/>
    </source>
</evidence>
<gene>
    <name evidence="10" type="ORF">CAL19_16260</name>
</gene>
<dbReference type="OrthoDB" id="32289at2"/>
<feature type="transmembrane region" description="Helical" evidence="9">
    <location>
        <begin position="12"/>
        <end position="35"/>
    </location>
</feature>
<dbReference type="Pfam" id="PF02653">
    <property type="entry name" value="BPD_transp_2"/>
    <property type="match status" value="1"/>
</dbReference>
<dbReference type="CDD" id="cd06582">
    <property type="entry name" value="TM_PBP1_LivH_like"/>
    <property type="match status" value="1"/>
</dbReference>
<evidence type="ECO:0000313" key="11">
    <source>
        <dbReference type="Proteomes" id="UP000216947"/>
    </source>
</evidence>
<feature type="transmembrane region" description="Helical" evidence="9">
    <location>
        <begin position="42"/>
        <end position="59"/>
    </location>
</feature>
<evidence type="ECO:0000256" key="8">
    <source>
        <dbReference type="ARBA" id="ARBA00037998"/>
    </source>
</evidence>
<keyword evidence="11" id="KW-1185">Reference proteome</keyword>
<organism evidence="10 11">
    <name type="scientific">Bordetella genomosp. 7</name>
    <dbReference type="NCBI Taxonomy" id="1416805"/>
    <lineage>
        <taxon>Bacteria</taxon>
        <taxon>Pseudomonadati</taxon>
        <taxon>Pseudomonadota</taxon>
        <taxon>Betaproteobacteria</taxon>
        <taxon>Burkholderiales</taxon>
        <taxon>Alcaligenaceae</taxon>
        <taxon>Bordetella</taxon>
    </lineage>
</organism>
<dbReference type="GO" id="GO:0022857">
    <property type="term" value="F:transmembrane transporter activity"/>
    <property type="evidence" value="ECO:0007669"/>
    <property type="project" value="InterPro"/>
</dbReference>
<name>A0A261QVU2_9BORD</name>
<dbReference type="InterPro" id="IPR052157">
    <property type="entry name" value="BCAA_transport_permease"/>
</dbReference>
<dbReference type="Proteomes" id="UP000216947">
    <property type="component" value="Unassembled WGS sequence"/>
</dbReference>
<dbReference type="PANTHER" id="PTHR11795:SF445">
    <property type="entry name" value="AMINO ACID ABC TRANSPORTER PERMEASE PROTEIN"/>
    <property type="match status" value="1"/>
</dbReference>
<evidence type="ECO:0000313" key="10">
    <source>
        <dbReference type="EMBL" id="OZI16856.1"/>
    </source>
</evidence>
<dbReference type="AlphaFoldDB" id="A0A261QVU2"/>
<feature type="transmembrane region" description="Helical" evidence="9">
    <location>
        <begin position="147"/>
        <end position="164"/>
    </location>
</feature>
<feature type="transmembrane region" description="Helical" evidence="9">
    <location>
        <begin position="230"/>
        <end position="254"/>
    </location>
</feature>
<comment type="subcellular location">
    <subcellularLocation>
        <location evidence="1">Cell membrane</location>
        <topology evidence="1">Multi-pass membrane protein</topology>
    </subcellularLocation>
</comment>
<keyword evidence="4 9" id="KW-0812">Transmembrane</keyword>
<dbReference type="EMBL" id="NEVK01000008">
    <property type="protein sequence ID" value="OZI16856.1"/>
    <property type="molecule type" value="Genomic_DNA"/>
</dbReference>
<dbReference type="RefSeq" id="WP_026641455.1">
    <property type="nucleotide sequence ID" value="NZ_NEVI01000020.1"/>
</dbReference>
<protein>
    <submittedName>
        <fullName evidence="10">Branched-chain amino acid ABC transporter permease</fullName>
    </submittedName>
</protein>
<feature type="transmembrane region" description="Helical" evidence="9">
    <location>
        <begin position="65"/>
        <end position="87"/>
    </location>
</feature>
<comment type="caution">
    <text evidence="10">The sequence shown here is derived from an EMBL/GenBank/DDBJ whole genome shotgun (WGS) entry which is preliminary data.</text>
</comment>
<keyword evidence="5" id="KW-0029">Amino-acid transport</keyword>
<evidence type="ECO:0000256" key="1">
    <source>
        <dbReference type="ARBA" id="ARBA00004651"/>
    </source>
</evidence>
<evidence type="ECO:0000256" key="5">
    <source>
        <dbReference type="ARBA" id="ARBA00022970"/>
    </source>
</evidence>
<sequence>MQDNLQLLFTALQISSVYILFSLGLTIIFGVLKVVNFAHGQFFTFAALMLSLGLSWLAPRIGNPYLVYALAGMGGLAACLLFGLVLYQFGFKRLERDMIGSFILSAGLVLLFEGLMLEVFGGAVRPVPSLVEGNLDVAGISVSKQRLILFVFAAVLTGVIIALLKSTRFGKALRAVAIDHEAAMLQGIAYRKIALHGFLIATGVAAIAGMLIAPVAAVTPTLGDSYLVKGFIAVVVGGMGSIVGAILGSLLIAILETFVGFYFDPSAANLTIFVIVMLVLLIKPKGFFGND</sequence>
<evidence type="ECO:0000256" key="7">
    <source>
        <dbReference type="ARBA" id="ARBA00023136"/>
    </source>
</evidence>
<feature type="transmembrane region" description="Helical" evidence="9">
    <location>
        <begin position="99"/>
        <end position="127"/>
    </location>
</feature>
<dbReference type="GO" id="GO:0005886">
    <property type="term" value="C:plasma membrane"/>
    <property type="evidence" value="ECO:0007669"/>
    <property type="project" value="UniProtKB-SubCell"/>
</dbReference>
<dbReference type="PANTHER" id="PTHR11795">
    <property type="entry name" value="BRANCHED-CHAIN AMINO ACID TRANSPORT SYSTEM PERMEASE PROTEIN LIVH"/>
    <property type="match status" value="1"/>
</dbReference>
<feature type="transmembrane region" description="Helical" evidence="9">
    <location>
        <begin position="193"/>
        <end position="218"/>
    </location>
</feature>